<reference evidence="1 2" key="1">
    <citation type="submission" date="2020-02" db="EMBL/GenBank/DDBJ databases">
        <title>Draft genome sequence of Lactococcus sp. Hs20B0-1.</title>
        <authorList>
            <person name="Noda S."/>
            <person name="Yuki M."/>
            <person name="Ohkuma M."/>
        </authorList>
    </citation>
    <scope>NUCLEOTIDE SEQUENCE [LARGE SCALE GENOMIC DNA]</scope>
    <source>
        <strain evidence="1 2">Hs20B0-1</strain>
    </source>
</reference>
<protein>
    <submittedName>
        <fullName evidence="1">Uncharacterized protein</fullName>
    </submittedName>
</protein>
<dbReference type="EMBL" id="BLLH01000006">
    <property type="protein sequence ID" value="GFH40833.1"/>
    <property type="molecule type" value="Genomic_DNA"/>
</dbReference>
<dbReference type="Proteomes" id="UP000475928">
    <property type="component" value="Unassembled WGS sequence"/>
</dbReference>
<name>A0A6A0B841_9LACT</name>
<accession>A0A6A0B841</accession>
<evidence type="ECO:0000313" key="1">
    <source>
        <dbReference type="EMBL" id="GFH40833.1"/>
    </source>
</evidence>
<gene>
    <name evidence="1" type="ORF">Hs20B_12310</name>
</gene>
<keyword evidence="2" id="KW-1185">Reference proteome</keyword>
<dbReference type="RefSeq" id="WP_172356725.1">
    <property type="nucleotide sequence ID" value="NZ_BLLH01000006.1"/>
</dbReference>
<dbReference type="AlphaFoldDB" id="A0A6A0B841"/>
<evidence type="ECO:0000313" key="2">
    <source>
        <dbReference type="Proteomes" id="UP000475928"/>
    </source>
</evidence>
<sequence>MNTAKQVSEGLKVSRDKLGEVGEKIEKIESVHLIFENIYFKYPVKTIDQKYKSIFLVRYKIFLVNIIFNTTKNEMINWANQVKLKVF</sequence>
<organism evidence="1 2">
    <name type="scientific">Pseudolactococcus insecticola</name>
    <dbReference type="NCBI Taxonomy" id="2709158"/>
    <lineage>
        <taxon>Bacteria</taxon>
        <taxon>Bacillati</taxon>
        <taxon>Bacillota</taxon>
        <taxon>Bacilli</taxon>
        <taxon>Lactobacillales</taxon>
        <taxon>Streptococcaceae</taxon>
        <taxon>Pseudolactococcus</taxon>
    </lineage>
</organism>
<proteinExistence type="predicted"/>
<comment type="caution">
    <text evidence="1">The sequence shown here is derived from an EMBL/GenBank/DDBJ whole genome shotgun (WGS) entry which is preliminary data.</text>
</comment>